<feature type="transmembrane region" description="Helical" evidence="7">
    <location>
        <begin position="111"/>
        <end position="133"/>
    </location>
</feature>
<feature type="transmembrane region" description="Helical" evidence="7">
    <location>
        <begin position="68"/>
        <end position="91"/>
    </location>
</feature>
<dbReference type="InterPro" id="IPR009051">
    <property type="entry name" value="Helical_ferredxn"/>
</dbReference>
<dbReference type="Pfam" id="PF13187">
    <property type="entry name" value="Fer4_9"/>
    <property type="match status" value="1"/>
</dbReference>
<accession>G9XIW3</accession>
<dbReference type="SUPFAM" id="SSF46548">
    <property type="entry name" value="alpha-helical ferredoxin"/>
    <property type="match status" value="1"/>
</dbReference>
<dbReference type="PROSITE" id="PS00198">
    <property type="entry name" value="4FE4S_FER_1"/>
    <property type="match status" value="1"/>
</dbReference>
<evidence type="ECO:0000256" key="5">
    <source>
        <dbReference type="ARBA" id="ARBA00023014"/>
    </source>
</evidence>
<evidence type="ECO:0000256" key="7">
    <source>
        <dbReference type="SAM" id="Phobius"/>
    </source>
</evidence>
<keyword evidence="4" id="KW-0408">Iron</keyword>
<evidence type="ECO:0000313" key="9">
    <source>
        <dbReference type="EMBL" id="EHL08391.1"/>
    </source>
</evidence>
<reference evidence="9 10" key="1">
    <citation type="submission" date="2011-08" db="EMBL/GenBank/DDBJ databases">
        <authorList>
            <person name="Weinstock G."/>
            <person name="Sodergren E."/>
            <person name="Clifton S."/>
            <person name="Fulton L."/>
            <person name="Fulton B."/>
            <person name="Courtney L."/>
            <person name="Fronick C."/>
            <person name="Harrison M."/>
            <person name="Strong C."/>
            <person name="Farmer C."/>
            <person name="Delahaunty K."/>
            <person name="Markovic C."/>
            <person name="Hall O."/>
            <person name="Minx P."/>
            <person name="Tomlinson C."/>
            <person name="Mitreva M."/>
            <person name="Hou S."/>
            <person name="Chen J."/>
            <person name="Wollam A."/>
            <person name="Pepin K.H."/>
            <person name="Johnson M."/>
            <person name="Bhonagiri V."/>
            <person name="Zhang X."/>
            <person name="Suruliraj S."/>
            <person name="Warren W."/>
            <person name="Chinwalla A."/>
            <person name="Mardis E.R."/>
            <person name="Wilson R.K."/>
        </authorList>
    </citation>
    <scope>NUCLEOTIDE SEQUENCE [LARGE SCALE GENOMIC DNA]</scope>
    <source>
        <strain evidence="9 10">DP7</strain>
    </source>
</reference>
<feature type="transmembrane region" description="Helical" evidence="7">
    <location>
        <begin position="145"/>
        <end position="164"/>
    </location>
</feature>
<name>G9XIW3_DESHA</name>
<dbReference type="PANTHER" id="PTHR43255">
    <property type="entry name" value="IRON-SULFUR-BINDING OXIDOREDUCTASE FADF-RELATED-RELATED"/>
    <property type="match status" value="1"/>
</dbReference>
<dbReference type="InterPro" id="IPR017900">
    <property type="entry name" value="4Fe4S_Fe_S_CS"/>
</dbReference>
<dbReference type="GO" id="GO:0016491">
    <property type="term" value="F:oxidoreductase activity"/>
    <property type="evidence" value="ECO:0007669"/>
    <property type="project" value="UniProtKB-KW"/>
</dbReference>
<dbReference type="InterPro" id="IPR004017">
    <property type="entry name" value="Cys_rich_dom"/>
</dbReference>
<evidence type="ECO:0000313" key="10">
    <source>
        <dbReference type="Proteomes" id="UP000004416"/>
    </source>
</evidence>
<keyword evidence="5" id="KW-0411">Iron-sulfur</keyword>
<keyword evidence="7" id="KW-1133">Transmembrane helix</keyword>
<feature type="domain" description="4Fe-4S ferredoxin-type" evidence="8">
    <location>
        <begin position="239"/>
        <end position="268"/>
    </location>
</feature>
<dbReference type="Pfam" id="PF02754">
    <property type="entry name" value="CCG"/>
    <property type="match status" value="2"/>
</dbReference>
<evidence type="ECO:0000256" key="6">
    <source>
        <dbReference type="SAM" id="MobiDB-lite"/>
    </source>
</evidence>
<dbReference type="EMBL" id="AFZX01000021">
    <property type="protein sequence ID" value="EHL08391.1"/>
    <property type="molecule type" value="Genomic_DNA"/>
</dbReference>
<protein>
    <submittedName>
        <fullName evidence="9">Cysteine-rich domain protein</fullName>
    </submittedName>
</protein>
<keyword evidence="2" id="KW-0479">Metal-binding</keyword>
<evidence type="ECO:0000256" key="4">
    <source>
        <dbReference type="ARBA" id="ARBA00023004"/>
    </source>
</evidence>
<evidence type="ECO:0000256" key="3">
    <source>
        <dbReference type="ARBA" id="ARBA00023002"/>
    </source>
</evidence>
<evidence type="ECO:0000256" key="2">
    <source>
        <dbReference type="ARBA" id="ARBA00022723"/>
    </source>
</evidence>
<feature type="compositionally biased region" description="Basic and acidic residues" evidence="6">
    <location>
        <begin position="290"/>
        <end position="300"/>
    </location>
</feature>
<dbReference type="InterPro" id="IPR036197">
    <property type="entry name" value="NarG-like_sf"/>
</dbReference>
<keyword evidence="3" id="KW-0560">Oxidoreductase</keyword>
<evidence type="ECO:0000256" key="1">
    <source>
        <dbReference type="ARBA" id="ARBA00022485"/>
    </source>
</evidence>
<keyword evidence="1" id="KW-0004">4Fe-4S</keyword>
<proteinExistence type="predicted"/>
<dbReference type="PATRIC" id="fig|537010.4.peg.824"/>
<feature type="domain" description="4Fe-4S ferredoxin-type" evidence="8">
    <location>
        <begin position="317"/>
        <end position="348"/>
    </location>
</feature>
<keyword evidence="7" id="KW-0812">Transmembrane</keyword>
<dbReference type="SUPFAM" id="SSF103501">
    <property type="entry name" value="Respiratory nitrate reductase 1 gamma chain"/>
    <property type="match status" value="1"/>
</dbReference>
<organism evidence="9 10">
    <name type="scientific">Desulfitobacterium hafniense DP7</name>
    <dbReference type="NCBI Taxonomy" id="537010"/>
    <lineage>
        <taxon>Bacteria</taxon>
        <taxon>Bacillati</taxon>
        <taxon>Bacillota</taxon>
        <taxon>Clostridia</taxon>
        <taxon>Eubacteriales</taxon>
        <taxon>Desulfitobacteriaceae</taxon>
        <taxon>Desulfitobacterium</taxon>
    </lineage>
</organism>
<dbReference type="PANTHER" id="PTHR43255:SF1">
    <property type="entry name" value="IRON-SULFUR-BINDING OXIDOREDUCTASE FADF-RELATED"/>
    <property type="match status" value="1"/>
</dbReference>
<comment type="caution">
    <text evidence="9">The sequence shown here is derived from an EMBL/GenBank/DDBJ whole genome shotgun (WGS) entry which is preliminary data.</text>
</comment>
<dbReference type="InterPro" id="IPR017896">
    <property type="entry name" value="4Fe4S_Fe-S-bd"/>
</dbReference>
<dbReference type="GO" id="GO:0051539">
    <property type="term" value="F:4 iron, 4 sulfur cluster binding"/>
    <property type="evidence" value="ECO:0007669"/>
    <property type="project" value="UniProtKB-KW"/>
</dbReference>
<dbReference type="Gene3D" id="1.20.950.20">
    <property type="entry name" value="Transmembrane di-heme cytochromes, Chain C"/>
    <property type="match status" value="1"/>
</dbReference>
<dbReference type="InterPro" id="IPR051460">
    <property type="entry name" value="HdrC_iron-sulfur_subunit"/>
</dbReference>
<feature type="transmembrane region" description="Helical" evidence="7">
    <location>
        <begin position="6"/>
        <end position="28"/>
    </location>
</feature>
<dbReference type="Gene3D" id="1.10.1060.10">
    <property type="entry name" value="Alpha-helical ferredoxin"/>
    <property type="match status" value="1"/>
</dbReference>
<feature type="transmembrane region" description="Helical" evidence="7">
    <location>
        <begin position="176"/>
        <end position="193"/>
    </location>
</feature>
<evidence type="ECO:0000259" key="8">
    <source>
        <dbReference type="PROSITE" id="PS51379"/>
    </source>
</evidence>
<dbReference type="HOGENOM" id="CLU_005304_1_0_9"/>
<keyword evidence="7" id="KW-0472">Membrane</keyword>
<gene>
    <name evidence="9" type="ORF">HMPREF0322_00889</name>
</gene>
<dbReference type="GO" id="GO:0046872">
    <property type="term" value="F:metal ion binding"/>
    <property type="evidence" value="ECO:0007669"/>
    <property type="project" value="UniProtKB-KW"/>
</dbReference>
<dbReference type="AlphaFoldDB" id="G9XIW3"/>
<dbReference type="GO" id="GO:0005886">
    <property type="term" value="C:plasma membrane"/>
    <property type="evidence" value="ECO:0007669"/>
    <property type="project" value="TreeGrafter"/>
</dbReference>
<sequence>MERQEMMESIIFFILAAVSLGFFTVSLYEKFRVIRSGRAEERNDRPLRRWRYFFQQVVLHKKISRHPLFGMAHVFIMWGFIFLIFSSMHMVSTHLFDRPFPAVFSTPGFALVRDAFLVLVIAGVIAGLARRLLGKPEWLKNNTEAFMIQALILVIVISEWLYYWKSAEVLLKGVSWWVHFLAIFAFFFVIPLSKHLHIVFAPFNTYWHTLEPQGALQPVHFGENGSGRYGVGKPEEFTWKQLFDAFSCAKCGRCNGSCPSYLCGEKLKPKRMNGRLRKYAENRSAIFKSSKPDKESQSNKDHKKGQGKNKGQSKIAGGIIEDGYLWSCTTCGACMEACPVSCEHLTKVIDIRRFFVSRGKDLPPAVTEVLAGIAEQGNPSGSKRPEDLDYTWAWEMGIPTMAEHPAAEYLYFVGCAPAFDPLARRTAVAFAGILHGAGVDFAILGPEEWCCGETARRLGDERLFQQTVRKNITLWQEKGIKKIITACPHCFNTLQNEYAQFGGSYEVIPHTVLLAELLENGKIKPSRGPELVVTYHDPCYLGRYNGFYEEQRELLRALPGIRLIEMPRHKEDSFCCGGGGGRFWVQKDKENVISQNRLREALDTGADLIATACPYCRITLEQENGRQKTEQKMEIADIVEILSRRI</sequence>
<dbReference type="PROSITE" id="PS51379">
    <property type="entry name" value="4FE4S_FER_2"/>
    <property type="match status" value="2"/>
</dbReference>
<dbReference type="Proteomes" id="UP000004416">
    <property type="component" value="Unassembled WGS sequence"/>
</dbReference>
<feature type="region of interest" description="Disordered" evidence="6">
    <location>
        <begin position="287"/>
        <end position="314"/>
    </location>
</feature>